<evidence type="ECO:0000313" key="3">
    <source>
        <dbReference type="Proteomes" id="UP000019241"/>
    </source>
</evidence>
<dbReference type="AlphaFoldDB" id="W7DAT6"/>
<dbReference type="PATRIC" id="fig|1265822.4.peg.3890"/>
<proteinExistence type="predicted"/>
<organism evidence="2 3">
    <name type="scientific">Listeria fleischmannii FSL S10-1203</name>
    <dbReference type="NCBI Taxonomy" id="1265822"/>
    <lineage>
        <taxon>Bacteria</taxon>
        <taxon>Bacillati</taxon>
        <taxon>Bacillota</taxon>
        <taxon>Bacilli</taxon>
        <taxon>Bacillales</taxon>
        <taxon>Listeriaceae</taxon>
        <taxon>Listeria</taxon>
    </lineage>
</organism>
<evidence type="ECO:0000259" key="1">
    <source>
        <dbReference type="Pfam" id="PF06114"/>
    </source>
</evidence>
<comment type="caution">
    <text evidence="2">The sequence shown here is derived from an EMBL/GenBank/DDBJ whole genome shotgun (WGS) entry which is preliminary data.</text>
</comment>
<evidence type="ECO:0000313" key="2">
    <source>
        <dbReference type="EMBL" id="EUJ46190.1"/>
    </source>
</evidence>
<dbReference type="EMBL" id="AODM01000076">
    <property type="protein sequence ID" value="EUJ46190.1"/>
    <property type="molecule type" value="Genomic_DNA"/>
</dbReference>
<feature type="domain" description="IrrE N-terminal-like" evidence="1">
    <location>
        <begin position="16"/>
        <end position="104"/>
    </location>
</feature>
<dbReference type="RefSeq" id="WP_052006913.1">
    <property type="nucleotide sequence ID" value="NZ_AODM01000076.1"/>
</dbReference>
<dbReference type="Pfam" id="PF06114">
    <property type="entry name" value="Peptidase_M78"/>
    <property type="match status" value="1"/>
</dbReference>
<gene>
    <name evidence="2" type="ORF">MCOL2_19044</name>
</gene>
<name>W7DAT6_9LIST</name>
<protein>
    <recommendedName>
        <fullName evidence="1">IrrE N-terminal-like domain-containing protein</fullName>
    </recommendedName>
</protein>
<dbReference type="InterPro" id="IPR010359">
    <property type="entry name" value="IrrE_HExxH"/>
</dbReference>
<sequence>MKKSLPCGAKAILIDNNIYITRGLAQVDEICTIIEEISHKLYSSGNILDVSKTTNRKQEFFARRKAHEFLVPRSRLEACYQRGLREYYEVAEHLGVTEEFLREACEHYVQKYGSVVQM</sequence>
<reference evidence="2 3" key="1">
    <citation type="submission" date="2012-12" db="EMBL/GenBank/DDBJ databases">
        <title>Novel taxa of Listeriaceae from agricultural environments in the United States.</title>
        <authorList>
            <person name="den Bakker H.C."/>
            <person name="Allred A."/>
            <person name="Warchocki S."/>
            <person name="Wright E.M."/>
            <person name="Burrell A."/>
            <person name="Nightingale K.K."/>
            <person name="Kephart D."/>
            <person name="Wiedmann M."/>
        </authorList>
    </citation>
    <scope>NUCLEOTIDE SEQUENCE [LARGE SCALE GENOMIC DNA]</scope>
    <source>
        <strain evidence="2 3">FSL S10-1203</strain>
    </source>
</reference>
<dbReference type="Proteomes" id="UP000019241">
    <property type="component" value="Unassembled WGS sequence"/>
</dbReference>
<accession>W7DAT6</accession>